<sequence>MNLITVENIKKTYGDKILFDDITFGIQRHERIGLIGVNGTGKSTFLKIIAGLVEPDEGRRIVNNQARIEFLSQNPEFDHDSTVIQQVFKSNDPVLQLVYQFHQTTNDLMENNSDADLQKQLADLSHQMDLKGGWEIEANAKGVLTKLGVTNFDTPIDKLSGGQRKRVAMARALIQSVDLLILDEPTNHIDNETIEWLEEYLRKFKGALLLITHDRYFLNRVVNRIIELDNSKLFTYEGNYEYFLEKKAEREEAEATQQRKHSILMKGELAWLRKGAKARTTKQKFRVQRAEELKDVKFKQEEGKLDIAIGSQRLGKKVMEVNHISKTYGDLTLVKDFEYSFTPGDRIGIVGQNGAGKSTLLNMLAGKVTPDEGTIEVGQTVKLSYYDQENMEMDNSLKVIDYIKEVAEYVKTADDSRISASQMLERFLFPPSVQWTPVGLLSGGEKRRLYLLRKLMEEPNVLLLDEPTNDLDIHTLTILEDYLDHFPGAVMIVSHDRYFLDRTVEHLFVFEGNGKIIDYYGNYSDYVEWRQENLQITEKQEIATEKPKEEPQKPAAKKLTKLSYKDQREFDEIDNVIADLEEKLEEVQGIIDKGGSDFQFLQEKIEEQEKLQIKLDKTMERWMELQEMVEEIERNRG</sequence>
<accession>A0ABS2NMA7</accession>
<dbReference type="Gene3D" id="3.40.50.300">
    <property type="entry name" value="P-loop containing nucleotide triphosphate hydrolases"/>
    <property type="match status" value="2"/>
</dbReference>
<dbReference type="InterPro" id="IPR032524">
    <property type="entry name" value="ABC_tran_C"/>
</dbReference>
<gene>
    <name evidence="5" type="ORF">JOC73_000578</name>
</gene>
<dbReference type="GO" id="GO:0005524">
    <property type="term" value="F:ATP binding"/>
    <property type="evidence" value="ECO:0007669"/>
    <property type="project" value="UniProtKB-KW"/>
</dbReference>
<comment type="caution">
    <text evidence="5">The sequence shown here is derived from an EMBL/GenBank/DDBJ whole genome shotgun (WGS) entry which is preliminary data.</text>
</comment>
<keyword evidence="1" id="KW-0547">Nucleotide-binding</keyword>
<evidence type="ECO:0000259" key="4">
    <source>
        <dbReference type="PROSITE" id="PS50893"/>
    </source>
</evidence>
<dbReference type="PROSITE" id="PS50893">
    <property type="entry name" value="ABC_TRANSPORTER_2"/>
    <property type="match status" value="2"/>
</dbReference>
<dbReference type="Proteomes" id="UP001314796">
    <property type="component" value="Unassembled WGS sequence"/>
</dbReference>
<organism evidence="5 6">
    <name type="scientific">Alkaliphilus hydrothermalis</name>
    <dbReference type="NCBI Taxonomy" id="1482730"/>
    <lineage>
        <taxon>Bacteria</taxon>
        <taxon>Bacillati</taxon>
        <taxon>Bacillota</taxon>
        <taxon>Clostridia</taxon>
        <taxon>Peptostreptococcales</taxon>
        <taxon>Natronincolaceae</taxon>
        <taxon>Alkaliphilus</taxon>
    </lineage>
</organism>
<proteinExistence type="predicted"/>
<evidence type="ECO:0000256" key="1">
    <source>
        <dbReference type="ARBA" id="ARBA00022741"/>
    </source>
</evidence>
<dbReference type="Gene3D" id="1.10.287.380">
    <property type="entry name" value="Valyl-tRNA synthetase, C-terminal domain"/>
    <property type="match status" value="1"/>
</dbReference>
<feature type="domain" description="ABC transporter" evidence="4">
    <location>
        <begin position="4"/>
        <end position="255"/>
    </location>
</feature>
<dbReference type="EMBL" id="JAFBEE010000002">
    <property type="protein sequence ID" value="MBM7614069.1"/>
    <property type="molecule type" value="Genomic_DNA"/>
</dbReference>
<name>A0ABS2NMA7_9FIRM</name>
<keyword evidence="6" id="KW-1185">Reference proteome</keyword>
<dbReference type="SUPFAM" id="SSF52540">
    <property type="entry name" value="P-loop containing nucleoside triphosphate hydrolases"/>
    <property type="match status" value="2"/>
</dbReference>
<evidence type="ECO:0000256" key="3">
    <source>
        <dbReference type="SAM" id="Coils"/>
    </source>
</evidence>
<dbReference type="InterPro" id="IPR003593">
    <property type="entry name" value="AAA+_ATPase"/>
</dbReference>
<dbReference type="PANTHER" id="PTHR42855:SF1">
    <property type="entry name" value="ABC TRANSPORTER DOMAIN-CONTAINING PROTEIN"/>
    <property type="match status" value="1"/>
</dbReference>
<dbReference type="Pfam" id="PF00005">
    <property type="entry name" value="ABC_tran"/>
    <property type="match status" value="2"/>
</dbReference>
<dbReference type="InterPro" id="IPR027417">
    <property type="entry name" value="P-loop_NTPase"/>
</dbReference>
<feature type="coiled-coil region" evidence="3">
    <location>
        <begin position="570"/>
        <end position="635"/>
    </location>
</feature>
<dbReference type="InterPro" id="IPR037118">
    <property type="entry name" value="Val-tRNA_synth_C_sf"/>
</dbReference>
<feature type="domain" description="ABC transporter" evidence="4">
    <location>
        <begin position="319"/>
        <end position="539"/>
    </location>
</feature>
<dbReference type="PANTHER" id="PTHR42855">
    <property type="entry name" value="ABC TRANSPORTER ATP-BINDING SUBUNIT"/>
    <property type="match status" value="1"/>
</dbReference>
<protein>
    <submittedName>
        <fullName evidence="5">ATP-binding cassette subfamily F protein uup</fullName>
    </submittedName>
</protein>
<dbReference type="CDD" id="cd03221">
    <property type="entry name" value="ABCF_EF-3"/>
    <property type="match status" value="2"/>
</dbReference>
<dbReference type="SMART" id="SM00382">
    <property type="entry name" value="AAA"/>
    <property type="match status" value="2"/>
</dbReference>
<dbReference type="PROSITE" id="PS00211">
    <property type="entry name" value="ABC_TRANSPORTER_1"/>
    <property type="match status" value="1"/>
</dbReference>
<dbReference type="Pfam" id="PF16326">
    <property type="entry name" value="ABC_tran_CTD"/>
    <property type="match status" value="1"/>
</dbReference>
<keyword evidence="2 5" id="KW-0067">ATP-binding</keyword>
<evidence type="ECO:0000313" key="6">
    <source>
        <dbReference type="Proteomes" id="UP001314796"/>
    </source>
</evidence>
<dbReference type="InterPro" id="IPR003439">
    <property type="entry name" value="ABC_transporter-like_ATP-bd"/>
</dbReference>
<reference evidence="5 6" key="1">
    <citation type="submission" date="2021-01" db="EMBL/GenBank/DDBJ databases">
        <title>Genomic Encyclopedia of Type Strains, Phase IV (KMG-IV): sequencing the most valuable type-strain genomes for metagenomic binning, comparative biology and taxonomic classification.</title>
        <authorList>
            <person name="Goeker M."/>
        </authorList>
    </citation>
    <scope>NUCLEOTIDE SEQUENCE [LARGE SCALE GENOMIC DNA]</scope>
    <source>
        <strain evidence="5 6">DSM 25890</strain>
    </source>
</reference>
<dbReference type="InterPro" id="IPR032781">
    <property type="entry name" value="ABC_tran_Xtn"/>
</dbReference>
<evidence type="ECO:0000313" key="5">
    <source>
        <dbReference type="EMBL" id="MBM7614069.1"/>
    </source>
</evidence>
<dbReference type="InterPro" id="IPR051309">
    <property type="entry name" value="ABCF_ATPase"/>
</dbReference>
<dbReference type="Pfam" id="PF12848">
    <property type="entry name" value="ABC_tran_Xtn"/>
    <property type="match status" value="1"/>
</dbReference>
<dbReference type="InterPro" id="IPR017871">
    <property type="entry name" value="ABC_transporter-like_CS"/>
</dbReference>
<evidence type="ECO:0000256" key="2">
    <source>
        <dbReference type="ARBA" id="ARBA00022840"/>
    </source>
</evidence>
<keyword evidence="3" id="KW-0175">Coiled coil</keyword>
<dbReference type="RefSeq" id="WP_204400340.1">
    <property type="nucleotide sequence ID" value="NZ_JAFBEE010000002.1"/>
</dbReference>